<dbReference type="Pfam" id="PF02954">
    <property type="entry name" value="HTH_8"/>
    <property type="match status" value="1"/>
</dbReference>
<keyword evidence="3" id="KW-0805">Transcription regulation</keyword>
<dbReference type="FunFam" id="3.40.50.300:FF:000006">
    <property type="entry name" value="DNA-binding transcriptional regulator NtrC"/>
    <property type="match status" value="1"/>
</dbReference>
<dbReference type="Pfam" id="PF25601">
    <property type="entry name" value="AAA_lid_14"/>
    <property type="match status" value="1"/>
</dbReference>
<dbReference type="Pfam" id="PF00158">
    <property type="entry name" value="Sigma54_activat"/>
    <property type="match status" value="1"/>
</dbReference>
<dbReference type="InterPro" id="IPR025662">
    <property type="entry name" value="Sigma_54_int_dom_ATP-bd_1"/>
</dbReference>
<evidence type="ECO:0000256" key="2">
    <source>
        <dbReference type="ARBA" id="ARBA00022840"/>
    </source>
</evidence>
<dbReference type="Gene3D" id="3.40.50.300">
    <property type="entry name" value="P-loop containing nucleotide triphosphate hydrolases"/>
    <property type="match status" value="1"/>
</dbReference>
<dbReference type="CDD" id="cd00009">
    <property type="entry name" value="AAA"/>
    <property type="match status" value="1"/>
</dbReference>
<dbReference type="SUPFAM" id="SSF52172">
    <property type="entry name" value="CheY-like"/>
    <property type="match status" value="1"/>
</dbReference>
<dbReference type="PROSITE" id="PS50110">
    <property type="entry name" value="RESPONSE_REGULATORY"/>
    <property type="match status" value="1"/>
</dbReference>
<dbReference type="InterPro" id="IPR009057">
    <property type="entry name" value="Homeodomain-like_sf"/>
</dbReference>
<dbReference type="PRINTS" id="PR01590">
    <property type="entry name" value="HTHFIS"/>
</dbReference>
<dbReference type="EMBL" id="AZHX01001414">
    <property type="protein sequence ID" value="ETX03556.1"/>
    <property type="molecule type" value="Genomic_DNA"/>
</dbReference>
<dbReference type="InterPro" id="IPR025943">
    <property type="entry name" value="Sigma_54_int_dom_ATP-bd_2"/>
</dbReference>
<proteinExistence type="predicted"/>
<dbReference type="GO" id="GO:0005524">
    <property type="term" value="F:ATP binding"/>
    <property type="evidence" value="ECO:0007669"/>
    <property type="project" value="UniProtKB-KW"/>
</dbReference>
<dbReference type="Gene3D" id="1.10.8.60">
    <property type="match status" value="1"/>
</dbReference>
<dbReference type="SUPFAM" id="SSF52540">
    <property type="entry name" value="P-loop containing nucleoside triphosphate hydrolases"/>
    <property type="match status" value="1"/>
</dbReference>
<organism evidence="8 9">
    <name type="scientific">Candidatus Entotheonella gemina</name>
    <dbReference type="NCBI Taxonomy" id="1429439"/>
    <lineage>
        <taxon>Bacteria</taxon>
        <taxon>Pseudomonadati</taxon>
        <taxon>Nitrospinota/Tectimicrobiota group</taxon>
        <taxon>Candidatus Tectimicrobiota</taxon>
        <taxon>Candidatus Entotheonellia</taxon>
        <taxon>Candidatus Entotheonellales</taxon>
        <taxon>Candidatus Entotheonellaceae</taxon>
        <taxon>Candidatus Entotheonella</taxon>
    </lineage>
</organism>
<dbReference type="PATRIC" id="fig|1429439.4.peg.5613"/>
<evidence type="ECO:0000256" key="1">
    <source>
        <dbReference type="ARBA" id="ARBA00022741"/>
    </source>
</evidence>
<dbReference type="AlphaFoldDB" id="W4M0P4"/>
<comment type="caution">
    <text evidence="8">The sequence shown here is derived from an EMBL/GenBank/DDBJ whole genome shotgun (WGS) entry which is preliminary data.</text>
</comment>
<dbReference type="PROSITE" id="PS50045">
    <property type="entry name" value="SIGMA54_INTERACT_4"/>
    <property type="match status" value="1"/>
</dbReference>
<dbReference type="InterPro" id="IPR011006">
    <property type="entry name" value="CheY-like_superfamily"/>
</dbReference>
<dbReference type="GO" id="GO:0000160">
    <property type="term" value="P:phosphorelay signal transduction system"/>
    <property type="evidence" value="ECO:0007669"/>
    <property type="project" value="InterPro"/>
</dbReference>
<keyword evidence="5" id="KW-0597">Phosphoprotein</keyword>
<dbReference type="Pfam" id="PF00072">
    <property type="entry name" value="Response_reg"/>
    <property type="match status" value="1"/>
</dbReference>
<evidence type="ECO:0000259" key="6">
    <source>
        <dbReference type="PROSITE" id="PS50045"/>
    </source>
</evidence>
<dbReference type="Proteomes" id="UP000019140">
    <property type="component" value="Unassembled WGS sequence"/>
</dbReference>
<dbReference type="GO" id="GO:0043565">
    <property type="term" value="F:sequence-specific DNA binding"/>
    <property type="evidence" value="ECO:0007669"/>
    <property type="project" value="InterPro"/>
</dbReference>
<protein>
    <submittedName>
        <fullName evidence="8">Chemotaxis protein CheY</fullName>
    </submittedName>
</protein>
<evidence type="ECO:0000259" key="7">
    <source>
        <dbReference type="PROSITE" id="PS50110"/>
    </source>
</evidence>
<keyword evidence="2" id="KW-0067">ATP-binding</keyword>
<dbReference type="InterPro" id="IPR003593">
    <property type="entry name" value="AAA+_ATPase"/>
</dbReference>
<dbReference type="SUPFAM" id="SSF46689">
    <property type="entry name" value="Homeodomain-like"/>
    <property type="match status" value="1"/>
</dbReference>
<evidence type="ECO:0000313" key="9">
    <source>
        <dbReference type="Proteomes" id="UP000019140"/>
    </source>
</evidence>
<evidence type="ECO:0000313" key="8">
    <source>
        <dbReference type="EMBL" id="ETX03556.1"/>
    </source>
</evidence>
<sequence length="478" mass="52636">MVGNAASQLPVLLVDDEPPLLRSASVILRSSGIQQVITLDDSRTVLPWLAEHDAGAVVLDLTMPHISGHVLLEHITADYPDVPILLMTATNDLDTAVQCMQQGAIDYLVKPVEKSRFVSAITRALELRALHEEVLSLKTSLLTNQVRHQDAFAALITQSPAMRAIFRYVEAIAVSRQPVLITGETGTGKELLARAVHHVSSGPGELVAINVAGLDDTMFSDTLFGHAKGAFTGAIQAREGLITQAANGTLFLDEIGDLAPASQVKLLRLLQEGTYFPLGMDQPRQSRARIIVATNQDVVERVRTGDFRKDLYYRLRAHHLHIPPLRQRLEDLPLLINHFLEKAADALEKPVPTPPRELYPLLNAYAFPGNVRELEVMIFDAVAQHQGGVLSLSRFKSAIEQGQNAPHPEAIPVNTLEALEQWFPDRLPTLKDMEQALIAEALRRANDNQGIAAGMLGLTRQALNRRLTRRRARQDNGN</sequence>
<dbReference type="InterPro" id="IPR002078">
    <property type="entry name" value="Sigma_54_int"/>
</dbReference>
<feature type="modified residue" description="4-aspartylphosphate" evidence="5">
    <location>
        <position position="60"/>
    </location>
</feature>
<evidence type="ECO:0000256" key="5">
    <source>
        <dbReference type="PROSITE-ProRule" id="PRU00169"/>
    </source>
</evidence>
<dbReference type="SMART" id="SM00382">
    <property type="entry name" value="AAA"/>
    <property type="match status" value="1"/>
</dbReference>
<reference evidence="8 9" key="1">
    <citation type="journal article" date="2014" name="Nature">
        <title>An environmental bacterial taxon with a large and distinct metabolic repertoire.</title>
        <authorList>
            <person name="Wilson M.C."/>
            <person name="Mori T."/>
            <person name="Ruckert C."/>
            <person name="Uria A.R."/>
            <person name="Helf M.J."/>
            <person name="Takada K."/>
            <person name="Gernert C."/>
            <person name="Steffens U.A."/>
            <person name="Heycke N."/>
            <person name="Schmitt S."/>
            <person name="Rinke C."/>
            <person name="Helfrich E.J."/>
            <person name="Brachmann A.O."/>
            <person name="Gurgui C."/>
            <person name="Wakimoto T."/>
            <person name="Kracht M."/>
            <person name="Crusemann M."/>
            <person name="Hentschel U."/>
            <person name="Abe I."/>
            <person name="Matsunaga S."/>
            <person name="Kalinowski J."/>
            <person name="Takeyama H."/>
            <person name="Piel J."/>
        </authorList>
    </citation>
    <scope>NUCLEOTIDE SEQUENCE [LARGE SCALE GENOMIC DNA]</scope>
    <source>
        <strain evidence="9">TSY2</strain>
    </source>
</reference>
<dbReference type="PROSITE" id="PS00675">
    <property type="entry name" value="SIGMA54_INTERACT_1"/>
    <property type="match status" value="1"/>
</dbReference>
<feature type="domain" description="Response regulatory" evidence="7">
    <location>
        <begin position="10"/>
        <end position="125"/>
    </location>
</feature>
<gene>
    <name evidence="8" type="ORF">ETSY2_33125</name>
</gene>
<dbReference type="PANTHER" id="PTHR32071:SF13">
    <property type="entry name" value="RESPONSE REGULATOR HSFA"/>
    <property type="match status" value="1"/>
</dbReference>
<dbReference type="GO" id="GO:0006355">
    <property type="term" value="P:regulation of DNA-templated transcription"/>
    <property type="evidence" value="ECO:0007669"/>
    <property type="project" value="InterPro"/>
</dbReference>
<keyword evidence="4" id="KW-0804">Transcription</keyword>
<dbReference type="PANTHER" id="PTHR32071">
    <property type="entry name" value="TRANSCRIPTIONAL REGULATORY PROTEIN"/>
    <property type="match status" value="1"/>
</dbReference>
<name>W4M0P4_9BACT</name>
<dbReference type="InterPro" id="IPR027417">
    <property type="entry name" value="P-loop_NTPase"/>
</dbReference>
<dbReference type="InterPro" id="IPR002197">
    <property type="entry name" value="HTH_Fis"/>
</dbReference>
<dbReference type="PROSITE" id="PS00676">
    <property type="entry name" value="SIGMA54_INTERACT_2"/>
    <property type="match status" value="1"/>
</dbReference>
<dbReference type="Gene3D" id="3.40.50.2300">
    <property type="match status" value="1"/>
</dbReference>
<dbReference type="InterPro" id="IPR058031">
    <property type="entry name" value="AAA_lid_NorR"/>
</dbReference>
<accession>W4M0P4</accession>
<evidence type="ECO:0000256" key="3">
    <source>
        <dbReference type="ARBA" id="ARBA00023015"/>
    </source>
</evidence>
<dbReference type="Gene3D" id="1.10.10.60">
    <property type="entry name" value="Homeodomain-like"/>
    <property type="match status" value="1"/>
</dbReference>
<evidence type="ECO:0000256" key="4">
    <source>
        <dbReference type="ARBA" id="ARBA00023163"/>
    </source>
</evidence>
<dbReference type="InterPro" id="IPR001789">
    <property type="entry name" value="Sig_transdc_resp-reg_receiver"/>
</dbReference>
<dbReference type="SMART" id="SM00448">
    <property type="entry name" value="REC"/>
    <property type="match status" value="1"/>
</dbReference>
<feature type="domain" description="Sigma-54 factor interaction" evidence="6">
    <location>
        <begin position="155"/>
        <end position="383"/>
    </location>
</feature>
<keyword evidence="1" id="KW-0547">Nucleotide-binding</keyword>
<dbReference type="HOGENOM" id="CLU_000445_0_6_7"/>
<keyword evidence="9" id="KW-1185">Reference proteome</keyword>